<dbReference type="NCBIfam" id="TIGR00536">
    <property type="entry name" value="hemK_fam"/>
    <property type="match status" value="1"/>
</dbReference>
<reference evidence="8 9" key="1">
    <citation type="submission" date="2017-10" db="EMBL/GenBank/DDBJ databases">
        <title>Bacillus sp. nov., a halophilic bacterium isolated from a Keqin Lake.</title>
        <authorList>
            <person name="Wang H."/>
        </authorList>
    </citation>
    <scope>NUCLEOTIDE SEQUENCE [LARGE SCALE GENOMIC DNA]</scope>
    <source>
        <strain evidence="8 9">KCTC 13187</strain>
    </source>
</reference>
<dbReference type="InterPro" id="IPR029063">
    <property type="entry name" value="SAM-dependent_MTases_sf"/>
</dbReference>
<dbReference type="Gene3D" id="1.10.8.10">
    <property type="entry name" value="DNA helicase RuvA subunit, C-terminal domain"/>
    <property type="match status" value="1"/>
</dbReference>
<dbReference type="Gene3D" id="3.40.50.150">
    <property type="entry name" value="Vaccinia Virus protein VP39"/>
    <property type="match status" value="1"/>
</dbReference>
<dbReference type="RefSeq" id="WP_110938328.1">
    <property type="nucleotide sequence ID" value="NZ_KZ614147.1"/>
</dbReference>
<dbReference type="InterPro" id="IPR007848">
    <property type="entry name" value="Small_mtfrase_dom"/>
</dbReference>
<feature type="binding site" evidence="5">
    <location>
        <begin position="126"/>
        <end position="130"/>
    </location>
    <ligand>
        <name>S-adenosyl-L-methionine</name>
        <dbReference type="ChEBI" id="CHEBI:59789"/>
    </ligand>
</feature>
<name>A0A3A9K6W9_9BACI</name>
<sequence>MTTKVYEALNWASSFLEEHHYEAQIAHILLQHHTGWNRTKLLTELQAQLDTQTIEKFTADVHQAAAGKPVQHITGNETFYGRSYIVNQHVLIPRPETEELVEKILETIPTFFGETEAANLTIVDVGTGSGIIATSLKLEHPQSRVLASDISFEALAVAKKNASELGANLDFFEGDLLQPLIEAGEQASIIVSNPPYIPEGDRDSMKENVKDHEPEGALFAGKDGLTIYRRLIKQLPAVLKTPGMIAFEIGHGQGEDVKKLLSTEYPQAQIEVINDINNKQRIVLAAIRT</sequence>
<organism evidence="8 9">
    <name type="scientific">Salipaludibacillus neizhouensis</name>
    <dbReference type="NCBI Taxonomy" id="885475"/>
    <lineage>
        <taxon>Bacteria</taxon>
        <taxon>Bacillati</taxon>
        <taxon>Bacillota</taxon>
        <taxon>Bacilli</taxon>
        <taxon>Bacillales</taxon>
        <taxon>Bacillaceae</taxon>
    </lineage>
</organism>
<dbReference type="InterPro" id="IPR004556">
    <property type="entry name" value="HemK-like"/>
</dbReference>
<dbReference type="Proteomes" id="UP000281498">
    <property type="component" value="Unassembled WGS sequence"/>
</dbReference>
<evidence type="ECO:0000313" key="8">
    <source>
        <dbReference type="EMBL" id="RKL67989.1"/>
    </source>
</evidence>
<proteinExistence type="inferred from homology"/>
<dbReference type="Pfam" id="PF05175">
    <property type="entry name" value="MTS"/>
    <property type="match status" value="1"/>
</dbReference>
<dbReference type="EMBL" id="PDOE01000002">
    <property type="protein sequence ID" value="RKL67989.1"/>
    <property type="molecule type" value="Genomic_DNA"/>
</dbReference>
<comment type="function">
    <text evidence="5">Methylates the class 1 translation termination release factors RF1/PrfA and RF2/PrfB on the glutamine residue of the universally conserved GGQ motif.</text>
</comment>
<evidence type="ECO:0000256" key="4">
    <source>
        <dbReference type="ARBA" id="ARBA00048391"/>
    </source>
</evidence>
<accession>A0A3A9K6W9</accession>
<evidence type="ECO:0000313" key="9">
    <source>
        <dbReference type="Proteomes" id="UP000281498"/>
    </source>
</evidence>
<evidence type="ECO:0000259" key="7">
    <source>
        <dbReference type="Pfam" id="PF17827"/>
    </source>
</evidence>
<evidence type="ECO:0000256" key="1">
    <source>
        <dbReference type="ARBA" id="ARBA00022603"/>
    </source>
</evidence>
<comment type="catalytic activity">
    <reaction evidence="4 5">
        <text>L-glutaminyl-[peptide chain release factor] + S-adenosyl-L-methionine = N(5)-methyl-L-glutaminyl-[peptide chain release factor] + S-adenosyl-L-homocysteine + H(+)</text>
        <dbReference type="Rhea" id="RHEA:42896"/>
        <dbReference type="Rhea" id="RHEA-COMP:10271"/>
        <dbReference type="Rhea" id="RHEA-COMP:10272"/>
        <dbReference type="ChEBI" id="CHEBI:15378"/>
        <dbReference type="ChEBI" id="CHEBI:30011"/>
        <dbReference type="ChEBI" id="CHEBI:57856"/>
        <dbReference type="ChEBI" id="CHEBI:59789"/>
        <dbReference type="ChEBI" id="CHEBI:61891"/>
        <dbReference type="EC" id="2.1.1.297"/>
    </reaction>
</comment>
<keyword evidence="2 5" id="KW-0808">Transferase</keyword>
<dbReference type="GO" id="GO:0003676">
    <property type="term" value="F:nucleic acid binding"/>
    <property type="evidence" value="ECO:0007669"/>
    <property type="project" value="InterPro"/>
</dbReference>
<dbReference type="InterPro" id="IPR019874">
    <property type="entry name" value="RF_methyltr_PrmC"/>
</dbReference>
<feature type="domain" description="Methyltransferase small" evidence="6">
    <location>
        <begin position="119"/>
        <end position="199"/>
    </location>
</feature>
<dbReference type="OrthoDB" id="9800643at2"/>
<evidence type="ECO:0000256" key="3">
    <source>
        <dbReference type="ARBA" id="ARBA00022691"/>
    </source>
</evidence>
<gene>
    <name evidence="5 8" type="primary">prmC</name>
    <name evidence="8" type="ORF">CR203_05645</name>
</gene>
<dbReference type="PANTHER" id="PTHR18895">
    <property type="entry name" value="HEMK METHYLTRANSFERASE"/>
    <property type="match status" value="1"/>
</dbReference>
<feature type="domain" description="Release factor glutamine methyltransferase N-terminal" evidence="7">
    <location>
        <begin position="7"/>
        <end position="75"/>
    </location>
</feature>
<comment type="similarity">
    <text evidence="5">Belongs to the protein N5-glutamine methyltransferase family. PrmC subfamily.</text>
</comment>
<dbReference type="EC" id="2.1.1.297" evidence="5"/>
<evidence type="ECO:0000259" key="6">
    <source>
        <dbReference type="Pfam" id="PF05175"/>
    </source>
</evidence>
<evidence type="ECO:0000256" key="5">
    <source>
        <dbReference type="HAMAP-Rule" id="MF_02126"/>
    </source>
</evidence>
<keyword evidence="1 5" id="KW-0489">Methyltransferase</keyword>
<keyword evidence="9" id="KW-1185">Reference proteome</keyword>
<dbReference type="PANTHER" id="PTHR18895:SF74">
    <property type="entry name" value="MTRF1L RELEASE FACTOR GLUTAMINE METHYLTRANSFERASE"/>
    <property type="match status" value="1"/>
</dbReference>
<dbReference type="PROSITE" id="PS00092">
    <property type="entry name" value="N6_MTASE"/>
    <property type="match status" value="1"/>
</dbReference>
<comment type="caution">
    <text evidence="8">The sequence shown here is derived from an EMBL/GenBank/DDBJ whole genome shotgun (WGS) entry which is preliminary data.</text>
</comment>
<comment type="caution">
    <text evidence="5">Lacks conserved residue(s) required for the propagation of feature annotation.</text>
</comment>
<dbReference type="InterPro" id="IPR040758">
    <property type="entry name" value="PrmC_N"/>
</dbReference>
<keyword evidence="3 5" id="KW-0949">S-adenosyl-L-methionine</keyword>
<protein>
    <recommendedName>
        <fullName evidence="5">Release factor glutamine methyltransferase</fullName>
        <shortName evidence="5">RF MTase</shortName>
        <ecNumber evidence="5">2.1.1.297</ecNumber>
    </recommendedName>
    <alternativeName>
        <fullName evidence="5">N5-glutamine methyltransferase PrmC</fullName>
    </alternativeName>
    <alternativeName>
        <fullName evidence="5">Protein-(glutamine-N5) MTase PrmC</fullName>
    </alternativeName>
    <alternativeName>
        <fullName evidence="5">Protein-glutamine N-methyltransferase PrmC</fullName>
    </alternativeName>
</protein>
<dbReference type="HAMAP" id="MF_02126">
    <property type="entry name" value="RF_methyltr_PrmC"/>
    <property type="match status" value="1"/>
</dbReference>
<feature type="binding site" evidence="5">
    <location>
        <position position="193"/>
    </location>
    <ligand>
        <name>S-adenosyl-L-methionine</name>
        <dbReference type="ChEBI" id="CHEBI:59789"/>
    </ligand>
</feature>
<dbReference type="GO" id="GO:0032259">
    <property type="term" value="P:methylation"/>
    <property type="evidence" value="ECO:0007669"/>
    <property type="project" value="UniProtKB-KW"/>
</dbReference>
<dbReference type="SUPFAM" id="SSF53335">
    <property type="entry name" value="S-adenosyl-L-methionine-dependent methyltransferases"/>
    <property type="match status" value="1"/>
</dbReference>
<dbReference type="GO" id="GO:0102559">
    <property type="term" value="F:peptide chain release factor N(5)-glutamine methyltransferase activity"/>
    <property type="evidence" value="ECO:0007669"/>
    <property type="project" value="UniProtKB-EC"/>
</dbReference>
<dbReference type="NCBIfam" id="TIGR03534">
    <property type="entry name" value="RF_mod_PrmC"/>
    <property type="match status" value="1"/>
</dbReference>
<dbReference type="InterPro" id="IPR002052">
    <property type="entry name" value="DNA_methylase_N6_adenine_CS"/>
</dbReference>
<dbReference type="CDD" id="cd02440">
    <property type="entry name" value="AdoMet_MTases"/>
    <property type="match status" value="1"/>
</dbReference>
<dbReference type="Pfam" id="PF17827">
    <property type="entry name" value="PrmC_N"/>
    <property type="match status" value="1"/>
</dbReference>
<evidence type="ECO:0000256" key="2">
    <source>
        <dbReference type="ARBA" id="ARBA00022679"/>
    </source>
</evidence>
<feature type="binding site" evidence="5">
    <location>
        <begin position="193"/>
        <end position="196"/>
    </location>
    <ligand>
        <name>substrate</name>
    </ligand>
</feature>
<feature type="binding site" evidence="5">
    <location>
        <position position="149"/>
    </location>
    <ligand>
        <name>S-adenosyl-L-methionine</name>
        <dbReference type="ChEBI" id="CHEBI:59789"/>
    </ligand>
</feature>
<dbReference type="AlphaFoldDB" id="A0A3A9K6W9"/>
<dbReference type="InterPro" id="IPR050320">
    <property type="entry name" value="N5-glutamine_MTase"/>
</dbReference>